<evidence type="ECO:0000313" key="3">
    <source>
        <dbReference type="Proteomes" id="UP001374535"/>
    </source>
</evidence>
<dbReference type="GO" id="GO:0051082">
    <property type="term" value="F:unfolded protein binding"/>
    <property type="evidence" value="ECO:0007669"/>
    <property type="project" value="InterPro"/>
</dbReference>
<keyword evidence="3" id="KW-1185">Reference proteome</keyword>
<dbReference type="AlphaFoldDB" id="A0AAQ3NQX1"/>
<reference evidence="2 3" key="1">
    <citation type="journal article" date="2023" name="Life. Sci Alliance">
        <title>Evolutionary insights into 3D genome organization and epigenetic landscape of Vigna mungo.</title>
        <authorList>
            <person name="Junaid A."/>
            <person name="Singh B."/>
            <person name="Bhatia S."/>
        </authorList>
    </citation>
    <scope>NUCLEOTIDE SEQUENCE [LARGE SCALE GENOMIC DNA]</scope>
    <source>
        <strain evidence="2">Urdbean</strain>
    </source>
</reference>
<dbReference type="SUPFAM" id="SSF49493">
    <property type="entry name" value="HSP40/DnaJ peptide-binding domain"/>
    <property type="match status" value="1"/>
</dbReference>
<dbReference type="PANTHER" id="PTHR43096:SF26">
    <property type="entry name" value="CR-TYPE DOMAIN-CONTAINING PROTEIN"/>
    <property type="match status" value="1"/>
</dbReference>
<dbReference type="Pfam" id="PF01556">
    <property type="entry name" value="DnaJ_C"/>
    <property type="match status" value="1"/>
</dbReference>
<dbReference type="InterPro" id="IPR002939">
    <property type="entry name" value="DnaJ_C"/>
</dbReference>
<dbReference type="GO" id="GO:0009535">
    <property type="term" value="C:chloroplast thylakoid membrane"/>
    <property type="evidence" value="ECO:0007669"/>
    <property type="project" value="TreeGrafter"/>
</dbReference>
<sequence length="204" mass="22620">MDTDGHALASIYGEFYWEWKQVETVEGLRDLQIPSGIQPGDSVKLSRLGVPDMNRPFVRGNHYFIVNVLIPKDISGTERVLVEQLASLRASNKRDSLSSGDNGIRIPKGKFNEFTKRRDPRGDGSSKGIKNVDSLWGSIKNFLRYISVVLYIPLKHSVGAKTGDLNSPFVTRPGQGTLKLSLQVGMHCESFLTITNLLESGEKS</sequence>
<dbReference type="GO" id="GO:0042026">
    <property type="term" value="P:protein refolding"/>
    <property type="evidence" value="ECO:0007669"/>
    <property type="project" value="TreeGrafter"/>
</dbReference>
<dbReference type="Gene3D" id="2.60.260.20">
    <property type="entry name" value="Urease metallochaperone UreE, N-terminal domain"/>
    <property type="match status" value="1"/>
</dbReference>
<dbReference type="EMBL" id="CP144697">
    <property type="protein sequence ID" value="WVZ14775.1"/>
    <property type="molecule type" value="Genomic_DNA"/>
</dbReference>
<feature type="domain" description="Chaperone DnaJ C-terminal" evidence="1">
    <location>
        <begin position="21"/>
        <end position="71"/>
    </location>
</feature>
<gene>
    <name evidence="2" type="ORF">V8G54_012341</name>
</gene>
<accession>A0AAQ3NQX1</accession>
<protein>
    <recommendedName>
        <fullName evidence="1">Chaperone DnaJ C-terminal domain-containing protein</fullName>
    </recommendedName>
</protein>
<evidence type="ECO:0000313" key="2">
    <source>
        <dbReference type="EMBL" id="WVZ14775.1"/>
    </source>
</evidence>
<proteinExistence type="predicted"/>
<name>A0AAQ3NQX1_VIGMU</name>
<organism evidence="2 3">
    <name type="scientific">Vigna mungo</name>
    <name type="common">Black gram</name>
    <name type="synonym">Phaseolus mungo</name>
    <dbReference type="NCBI Taxonomy" id="3915"/>
    <lineage>
        <taxon>Eukaryota</taxon>
        <taxon>Viridiplantae</taxon>
        <taxon>Streptophyta</taxon>
        <taxon>Embryophyta</taxon>
        <taxon>Tracheophyta</taxon>
        <taxon>Spermatophyta</taxon>
        <taxon>Magnoliopsida</taxon>
        <taxon>eudicotyledons</taxon>
        <taxon>Gunneridae</taxon>
        <taxon>Pentapetalae</taxon>
        <taxon>rosids</taxon>
        <taxon>fabids</taxon>
        <taxon>Fabales</taxon>
        <taxon>Fabaceae</taxon>
        <taxon>Papilionoideae</taxon>
        <taxon>50 kb inversion clade</taxon>
        <taxon>NPAAA clade</taxon>
        <taxon>indigoferoid/millettioid clade</taxon>
        <taxon>Phaseoleae</taxon>
        <taxon>Vigna</taxon>
    </lineage>
</organism>
<dbReference type="Proteomes" id="UP001374535">
    <property type="component" value="Chromosome 4"/>
</dbReference>
<dbReference type="PANTHER" id="PTHR43096">
    <property type="entry name" value="DNAJ HOMOLOG 1, MITOCHONDRIAL-RELATED"/>
    <property type="match status" value="1"/>
</dbReference>
<evidence type="ECO:0000259" key="1">
    <source>
        <dbReference type="Pfam" id="PF01556"/>
    </source>
</evidence>
<dbReference type="InterPro" id="IPR008971">
    <property type="entry name" value="HSP40/DnaJ_pept-bd"/>
</dbReference>